<dbReference type="Proteomes" id="UP000631114">
    <property type="component" value="Unassembled WGS sequence"/>
</dbReference>
<evidence type="ECO:0000313" key="1">
    <source>
        <dbReference type="EMBL" id="KAF9609270.1"/>
    </source>
</evidence>
<dbReference type="EMBL" id="JADFTS010000004">
    <property type="protein sequence ID" value="KAF9609270.1"/>
    <property type="molecule type" value="Genomic_DNA"/>
</dbReference>
<accession>A0A835I048</accession>
<organism evidence="1 2">
    <name type="scientific">Coptis chinensis</name>
    <dbReference type="NCBI Taxonomy" id="261450"/>
    <lineage>
        <taxon>Eukaryota</taxon>
        <taxon>Viridiplantae</taxon>
        <taxon>Streptophyta</taxon>
        <taxon>Embryophyta</taxon>
        <taxon>Tracheophyta</taxon>
        <taxon>Spermatophyta</taxon>
        <taxon>Magnoliopsida</taxon>
        <taxon>Ranunculales</taxon>
        <taxon>Ranunculaceae</taxon>
        <taxon>Coptidoideae</taxon>
        <taxon>Coptis</taxon>
    </lineage>
</organism>
<protein>
    <submittedName>
        <fullName evidence="1">Uncharacterized protein</fullName>
    </submittedName>
</protein>
<sequence>MTPKRASEALRLAYEAGIHQAPHLDQLIRNNYHVWGDVQEKELGFVGVNLHEMFSKLKFPVGMPDLLPTSE</sequence>
<keyword evidence="2" id="KW-1185">Reference proteome</keyword>
<gene>
    <name evidence="1" type="ORF">IFM89_014464</name>
</gene>
<comment type="caution">
    <text evidence="1">The sequence shown here is derived from an EMBL/GenBank/DDBJ whole genome shotgun (WGS) entry which is preliminary data.</text>
</comment>
<dbReference type="AlphaFoldDB" id="A0A835I048"/>
<name>A0A835I048_9MAGN</name>
<reference evidence="1 2" key="1">
    <citation type="submission" date="2020-10" db="EMBL/GenBank/DDBJ databases">
        <title>The Coptis chinensis genome and diversification of protoberbering-type alkaloids.</title>
        <authorList>
            <person name="Wang B."/>
            <person name="Shu S."/>
            <person name="Song C."/>
            <person name="Liu Y."/>
        </authorList>
    </citation>
    <scope>NUCLEOTIDE SEQUENCE [LARGE SCALE GENOMIC DNA]</scope>
    <source>
        <strain evidence="1">HL-2020</strain>
        <tissue evidence="1">Leaf</tissue>
    </source>
</reference>
<proteinExistence type="predicted"/>
<evidence type="ECO:0000313" key="2">
    <source>
        <dbReference type="Proteomes" id="UP000631114"/>
    </source>
</evidence>